<protein>
    <recommendedName>
        <fullName evidence="1">Aminoglycoside phosphotransferase domain-containing protein</fullName>
    </recommendedName>
</protein>
<dbReference type="PANTHER" id="PTHR21310:SF13">
    <property type="entry name" value="AMINOGLYCOSIDE PHOSPHOTRANSFERASE DOMAIN-CONTAINING PROTEIN"/>
    <property type="match status" value="1"/>
</dbReference>
<dbReference type="EMBL" id="ML213512">
    <property type="protein sequence ID" value="TFK50977.1"/>
    <property type="molecule type" value="Genomic_DNA"/>
</dbReference>
<organism evidence="2 3">
    <name type="scientific">Heliocybe sulcata</name>
    <dbReference type="NCBI Taxonomy" id="5364"/>
    <lineage>
        <taxon>Eukaryota</taxon>
        <taxon>Fungi</taxon>
        <taxon>Dikarya</taxon>
        <taxon>Basidiomycota</taxon>
        <taxon>Agaricomycotina</taxon>
        <taxon>Agaricomycetes</taxon>
        <taxon>Gloeophyllales</taxon>
        <taxon>Gloeophyllaceae</taxon>
        <taxon>Heliocybe</taxon>
    </lineage>
</organism>
<dbReference type="InterPro" id="IPR011009">
    <property type="entry name" value="Kinase-like_dom_sf"/>
</dbReference>
<dbReference type="Pfam" id="PF01636">
    <property type="entry name" value="APH"/>
    <property type="match status" value="1"/>
</dbReference>
<proteinExistence type="predicted"/>
<dbReference type="OrthoDB" id="10003767at2759"/>
<dbReference type="InterPro" id="IPR051678">
    <property type="entry name" value="AGP_Transferase"/>
</dbReference>
<dbReference type="InterPro" id="IPR002575">
    <property type="entry name" value="Aminoglycoside_PTrfase"/>
</dbReference>
<dbReference type="PANTHER" id="PTHR21310">
    <property type="entry name" value="AMINOGLYCOSIDE PHOSPHOTRANSFERASE-RELATED-RELATED"/>
    <property type="match status" value="1"/>
</dbReference>
<evidence type="ECO:0000313" key="2">
    <source>
        <dbReference type="EMBL" id="TFK50977.1"/>
    </source>
</evidence>
<feature type="domain" description="Aminoglycoside phosphotransferase" evidence="1">
    <location>
        <begin position="2"/>
        <end position="209"/>
    </location>
</feature>
<accession>A0A5C3N109</accession>
<gene>
    <name evidence="2" type="ORF">OE88DRAFT_1735702</name>
</gene>
<keyword evidence="3" id="KW-1185">Reference proteome</keyword>
<dbReference type="SUPFAM" id="SSF56112">
    <property type="entry name" value="Protein kinase-like (PK-like)"/>
    <property type="match status" value="1"/>
</dbReference>
<dbReference type="AlphaFoldDB" id="A0A5C3N109"/>
<dbReference type="Gene3D" id="3.90.1200.10">
    <property type="match status" value="1"/>
</dbReference>
<sequence length="291" mass="32629">MRSEIATIKYVRKYTMVPVPDVLAYDADEDGAVGGEWMIMEFVDGVPLDEVWRGMSNRNRYQVALSIAGCLARLIELRFSHIGSLYEDEGGFRVGAMTFLPSKNVFHTGAPVETQCGPFDSPKDWLLATARRRLEFTSKRELTQAQRARMNQVISDLLSDPALKLCGSSRMSAIALEHVDLGPSNILVDPANPDRVLAIIDWEGARTVPLWAIQPHPFGHLNKEEVSPKQKCALQHIIRHAIASQVPQWLFATGDEGRSFRVLLQMARKGTAPFDEEDFESRDQILRGLKV</sequence>
<evidence type="ECO:0000313" key="3">
    <source>
        <dbReference type="Proteomes" id="UP000305948"/>
    </source>
</evidence>
<dbReference type="STRING" id="5364.A0A5C3N109"/>
<reference evidence="2 3" key="1">
    <citation type="journal article" date="2019" name="Nat. Ecol. Evol.">
        <title>Megaphylogeny resolves global patterns of mushroom evolution.</title>
        <authorList>
            <person name="Varga T."/>
            <person name="Krizsan K."/>
            <person name="Foldi C."/>
            <person name="Dima B."/>
            <person name="Sanchez-Garcia M."/>
            <person name="Sanchez-Ramirez S."/>
            <person name="Szollosi G.J."/>
            <person name="Szarkandi J.G."/>
            <person name="Papp V."/>
            <person name="Albert L."/>
            <person name="Andreopoulos W."/>
            <person name="Angelini C."/>
            <person name="Antonin V."/>
            <person name="Barry K.W."/>
            <person name="Bougher N.L."/>
            <person name="Buchanan P."/>
            <person name="Buyck B."/>
            <person name="Bense V."/>
            <person name="Catcheside P."/>
            <person name="Chovatia M."/>
            <person name="Cooper J."/>
            <person name="Damon W."/>
            <person name="Desjardin D."/>
            <person name="Finy P."/>
            <person name="Geml J."/>
            <person name="Haridas S."/>
            <person name="Hughes K."/>
            <person name="Justo A."/>
            <person name="Karasinski D."/>
            <person name="Kautmanova I."/>
            <person name="Kiss B."/>
            <person name="Kocsube S."/>
            <person name="Kotiranta H."/>
            <person name="LaButti K.M."/>
            <person name="Lechner B.E."/>
            <person name="Liimatainen K."/>
            <person name="Lipzen A."/>
            <person name="Lukacs Z."/>
            <person name="Mihaltcheva S."/>
            <person name="Morgado L.N."/>
            <person name="Niskanen T."/>
            <person name="Noordeloos M.E."/>
            <person name="Ohm R.A."/>
            <person name="Ortiz-Santana B."/>
            <person name="Ovrebo C."/>
            <person name="Racz N."/>
            <person name="Riley R."/>
            <person name="Savchenko A."/>
            <person name="Shiryaev A."/>
            <person name="Soop K."/>
            <person name="Spirin V."/>
            <person name="Szebenyi C."/>
            <person name="Tomsovsky M."/>
            <person name="Tulloss R.E."/>
            <person name="Uehling J."/>
            <person name="Grigoriev I.V."/>
            <person name="Vagvolgyi C."/>
            <person name="Papp T."/>
            <person name="Martin F.M."/>
            <person name="Miettinen O."/>
            <person name="Hibbett D.S."/>
            <person name="Nagy L.G."/>
        </authorList>
    </citation>
    <scope>NUCLEOTIDE SEQUENCE [LARGE SCALE GENOMIC DNA]</scope>
    <source>
        <strain evidence="2 3">OMC1185</strain>
    </source>
</reference>
<dbReference type="Proteomes" id="UP000305948">
    <property type="component" value="Unassembled WGS sequence"/>
</dbReference>
<name>A0A5C3N109_9AGAM</name>
<evidence type="ECO:0000259" key="1">
    <source>
        <dbReference type="Pfam" id="PF01636"/>
    </source>
</evidence>